<dbReference type="GO" id="GO:0006508">
    <property type="term" value="P:proteolysis"/>
    <property type="evidence" value="ECO:0007669"/>
    <property type="project" value="UniProtKB-KW"/>
</dbReference>
<feature type="domain" description="CAAX prenyl protease 2/Lysostaphin resistance protein A-like" evidence="2">
    <location>
        <begin position="117"/>
        <end position="211"/>
    </location>
</feature>
<comment type="caution">
    <text evidence="3">The sequence shown here is derived from an EMBL/GenBank/DDBJ whole genome shotgun (WGS) entry which is preliminary data.</text>
</comment>
<proteinExistence type="predicted"/>
<evidence type="ECO:0000313" key="3">
    <source>
        <dbReference type="EMBL" id="MET3650840.1"/>
    </source>
</evidence>
<keyword evidence="1" id="KW-0812">Transmembrane</keyword>
<dbReference type="RefSeq" id="WP_354012318.1">
    <property type="nucleotide sequence ID" value="NZ_JBEPMU010000001.1"/>
</dbReference>
<evidence type="ECO:0000313" key="4">
    <source>
        <dbReference type="Proteomes" id="UP001549184"/>
    </source>
</evidence>
<evidence type="ECO:0000259" key="2">
    <source>
        <dbReference type="Pfam" id="PF02517"/>
    </source>
</evidence>
<feature type="transmembrane region" description="Helical" evidence="1">
    <location>
        <begin position="225"/>
        <end position="246"/>
    </location>
</feature>
<feature type="transmembrane region" description="Helical" evidence="1">
    <location>
        <begin position="145"/>
        <end position="167"/>
    </location>
</feature>
<feature type="transmembrane region" description="Helical" evidence="1">
    <location>
        <begin position="113"/>
        <end position="133"/>
    </location>
</feature>
<keyword evidence="4" id="KW-1185">Reference proteome</keyword>
<organism evidence="3 4">
    <name type="scientific">Dyella japonica</name>
    <dbReference type="NCBI Taxonomy" id="231455"/>
    <lineage>
        <taxon>Bacteria</taxon>
        <taxon>Pseudomonadati</taxon>
        <taxon>Pseudomonadota</taxon>
        <taxon>Gammaproteobacteria</taxon>
        <taxon>Lysobacterales</taxon>
        <taxon>Rhodanobacteraceae</taxon>
        <taxon>Dyella</taxon>
    </lineage>
</organism>
<keyword evidence="1" id="KW-1133">Transmembrane helix</keyword>
<keyword evidence="1" id="KW-0472">Membrane</keyword>
<reference evidence="3 4" key="1">
    <citation type="submission" date="2024-06" db="EMBL/GenBank/DDBJ databases">
        <title>Sorghum-associated microbial communities from plants grown in Nebraska, USA.</title>
        <authorList>
            <person name="Schachtman D."/>
        </authorList>
    </citation>
    <scope>NUCLEOTIDE SEQUENCE [LARGE SCALE GENOMIC DNA]</scope>
    <source>
        <strain evidence="3 4">1073</strain>
    </source>
</reference>
<feature type="transmembrane region" description="Helical" evidence="1">
    <location>
        <begin position="173"/>
        <end position="190"/>
    </location>
</feature>
<dbReference type="Pfam" id="PF02517">
    <property type="entry name" value="Rce1-like"/>
    <property type="match status" value="1"/>
</dbReference>
<sequence>MQTSSRRVVFVKAVVVTAVLFAALSVRDLALMVGVKIPGLPMSSYAGSSMDNLLAVVFALLALLCLRSRDERTSVPRLLGLGAPGWKAPVCVLVATLPFWVGCAVTGKLQTTIDWRDILFTALLFPLAEELVFRGFGFIFTRRALGWRMAPAVLVQALVFGWVHWVGMKDSELAMQVFAITFLGGIVFAVLDAMNGYTLWCGLVFHVSLNAAWDVFDVAPSAATGWLGNGLRVLSAALAIGLVWLVSRRSRGVSMQGWDDGAVPARTSRSGR</sequence>
<dbReference type="GO" id="GO:0008233">
    <property type="term" value="F:peptidase activity"/>
    <property type="evidence" value="ECO:0007669"/>
    <property type="project" value="UniProtKB-KW"/>
</dbReference>
<name>A0ABV2JPT2_9GAMM</name>
<keyword evidence="3" id="KW-0645">Protease</keyword>
<evidence type="ECO:0000256" key="1">
    <source>
        <dbReference type="SAM" id="Phobius"/>
    </source>
</evidence>
<feature type="transmembrane region" description="Helical" evidence="1">
    <location>
        <begin position="78"/>
        <end position="101"/>
    </location>
</feature>
<keyword evidence="3" id="KW-0378">Hydrolase</keyword>
<feature type="transmembrane region" description="Helical" evidence="1">
    <location>
        <begin position="197"/>
        <end position="213"/>
    </location>
</feature>
<dbReference type="InterPro" id="IPR003675">
    <property type="entry name" value="Rce1/LyrA-like_dom"/>
</dbReference>
<gene>
    <name evidence="3" type="ORF">ABIC75_000542</name>
</gene>
<dbReference type="EMBL" id="JBEPMU010000001">
    <property type="protein sequence ID" value="MET3650840.1"/>
    <property type="molecule type" value="Genomic_DNA"/>
</dbReference>
<protein>
    <submittedName>
        <fullName evidence="3">Membrane protease YdiL (CAAX protease family)</fullName>
    </submittedName>
</protein>
<accession>A0ABV2JPT2</accession>
<feature type="transmembrane region" description="Helical" evidence="1">
    <location>
        <begin position="46"/>
        <end position="66"/>
    </location>
</feature>
<feature type="transmembrane region" description="Helical" evidence="1">
    <location>
        <begin position="7"/>
        <end position="26"/>
    </location>
</feature>
<dbReference type="Proteomes" id="UP001549184">
    <property type="component" value="Unassembled WGS sequence"/>
</dbReference>